<dbReference type="EnsemblMetazoa" id="SMAR014817-RA">
    <property type="protein sequence ID" value="SMAR014817-PA"/>
    <property type="gene ID" value="SMAR014817"/>
</dbReference>
<keyword evidence="2" id="KW-1185">Reference proteome</keyword>
<organism evidence="1 2">
    <name type="scientific">Strigamia maritima</name>
    <name type="common">European centipede</name>
    <name type="synonym">Geophilus maritimus</name>
    <dbReference type="NCBI Taxonomy" id="126957"/>
    <lineage>
        <taxon>Eukaryota</taxon>
        <taxon>Metazoa</taxon>
        <taxon>Ecdysozoa</taxon>
        <taxon>Arthropoda</taxon>
        <taxon>Myriapoda</taxon>
        <taxon>Chilopoda</taxon>
        <taxon>Pleurostigmophora</taxon>
        <taxon>Geophilomorpha</taxon>
        <taxon>Linotaeniidae</taxon>
        <taxon>Strigamia</taxon>
    </lineage>
</organism>
<proteinExistence type="predicted"/>
<dbReference type="HOGENOM" id="CLU_2981595_0_0_1"/>
<reference evidence="1" key="2">
    <citation type="submission" date="2015-02" db="UniProtKB">
        <authorList>
            <consortium name="EnsemblMetazoa"/>
        </authorList>
    </citation>
    <scope>IDENTIFICATION</scope>
</reference>
<name>T1JLT7_STRMM</name>
<dbReference type="EMBL" id="JH431849">
    <property type="status" value="NOT_ANNOTATED_CDS"/>
    <property type="molecule type" value="Genomic_DNA"/>
</dbReference>
<dbReference type="Proteomes" id="UP000014500">
    <property type="component" value="Unassembled WGS sequence"/>
</dbReference>
<dbReference type="AlphaFoldDB" id="T1JLT7"/>
<accession>T1JLT7</accession>
<evidence type="ECO:0000313" key="2">
    <source>
        <dbReference type="Proteomes" id="UP000014500"/>
    </source>
</evidence>
<sequence>MLVSVICTRPQNRLGHRDVSTVADLNFFGLEGEQVKHSTSPFSPLTYHWIFLLIGGKE</sequence>
<protein>
    <submittedName>
        <fullName evidence="1">Uncharacterized protein</fullName>
    </submittedName>
</protein>
<reference evidence="2" key="1">
    <citation type="submission" date="2011-05" db="EMBL/GenBank/DDBJ databases">
        <authorList>
            <person name="Richards S.R."/>
            <person name="Qu J."/>
            <person name="Jiang H."/>
            <person name="Jhangiani S.N."/>
            <person name="Agravi P."/>
            <person name="Goodspeed R."/>
            <person name="Gross S."/>
            <person name="Mandapat C."/>
            <person name="Jackson L."/>
            <person name="Mathew T."/>
            <person name="Pu L."/>
            <person name="Thornton R."/>
            <person name="Saada N."/>
            <person name="Wilczek-Boney K.B."/>
            <person name="Lee S."/>
            <person name="Kovar C."/>
            <person name="Wu Y."/>
            <person name="Scherer S.E."/>
            <person name="Worley K.C."/>
            <person name="Muzny D.M."/>
            <person name="Gibbs R."/>
        </authorList>
    </citation>
    <scope>NUCLEOTIDE SEQUENCE</scope>
    <source>
        <strain evidence="2">Brora</strain>
    </source>
</reference>
<evidence type="ECO:0000313" key="1">
    <source>
        <dbReference type="EnsemblMetazoa" id="SMAR014817-PA"/>
    </source>
</evidence>